<reference evidence="2" key="3">
    <citation type="submission" date="2021-05" db="UniProtKB">
        <authorList>
            <consortium name="EnsemblPlants"/>
        </authorList>
    </citation>
    <scope>IDENTIFICATION</scope>
    <source>
        <strain evidence="2">cv. B73</strain>
    </source>
</reference>
<organism evidence="2 3">
    <name type="scientific">Zea mays</name>
    <name type="common">Maize</name>
    <dbReference type="NCBI Taxonomy" id="4577"/>
    <lineage>
        <taxon>Eukaryota</taxon>
        <taxon>Viridiplantae</taxon>
        <taxon>Streptophyta</taxon>
        <taxon>Embryophyta</taxon>
        <taxon>Tracheophyta</taxon>
        <taxon>Spermatophyta</taxon>
        <taxon>Magnoliopsida</taxon>
        <taxon>Liliopsida</taxon>
        <taxon>Poales</taxon>
        <taxon>Poaceae</taxon>
        <taxon>PACMAD clade</taxon>
        <taxon>Panicoideae</taxon>
        <taxon>Andropogonodae</taxon>
        <taxon>Andropogoneae</taxon>
        <taxon>Tripsacinae</taxon>
        <taxon>Zea</taxon>
    </lineage>
</organism>
<protein>
    <submittedName>
        <fullName evidence="2">Uncharacterized protein</fullName>
    </submittedName>
</protein>
<reference evidence="3" key="1">
    <citation type="journal article" date="2009" name="Science">
        <title>The B73 maize genome: complexity, diversity, and dynamics.</title>
        <authorList>
            <person name="Schnable P.S."/>
            <person name="Ware D."/>
            <person name="Fulton R.S."/>
            <person name="Stein J.C."/>
            <person name="Wei F."/>
            <person name="Pasternak S."/>
            <person name="Liang C."/>
            <person name="Zhang J."/>
            <person name="Fulton L."/>
            <person name="Graves T.A."/>
            <person name="Minx P."/>
            <person name="Reily A.D."/>
            <person name="Courtney L."/>
            <person name="Kruchowski S.S."/>
            <person name="Tomlinson C."/>
            <person name="Strong C."/>
            <person name="Delehaunty K."/>
            <person name="Fronick C."/>
            <person name="Courtney B."/>
            <person name="Rock S.M."/>
            <person name="Belter E."/>
            <person name="Du F."/>
            <person name="Kim K."/>
            <person name="Abbott R.M."/>
            <person name="Cotton M."/>
            <person name="Levy A."/>
            <person name="Marchetto P."/>
            <person name="Ochoa K."/>
            <person name="Jackson S.M."/>
            <person name="Gillam B."/>
            <person name="Chen W."/>
            <person name="Yan L."/>
            <person name="Higginbotham J."/>
            <person name="Cardenas M."/>
            <person name="Waligorski J."/>
            <person name="Applebaum E."/>
            <person name="Phelps L."/>
            <person name="Falcone J."/>
            <person name="Kanchi K."/>
            <person name="Thane T."/>
            <person name="Scimone A."/>
            <person name="Thane N."/>
            <person name="Henke J."/>
            <person name="Wang T."/>
            <person name="Ruppert J."/>
            <person name="Shah N."/>
            <person name="Rotter K."/>
            <person name="Hodges J."/>
            <person name="Ingenthron E."/>
            <person name="Cordes M."/>
            <person name="Kohlberg S."/>
            <person name="Sgro J."/>
            <person name="Delgado B."/>
            <person name="Mead K."/>
            <person name="Chinwalla A."/>
            <person name="Leonard S."/>
            <person name="Crouse K."/>
            <person name="Collura K."/>
            <person name="Kudrna D."/>
            <person name="Currie J."/>
            <person name="He R."/>
            <person name="Angelova A."/>
            <person name="Rajasekar S."/>
            <person name="Mueller T."/>
            <person name="Lomeli R."/>
            <person name="Scara G."/>
            <person name="Ko A."/>
            <person name="Delaney K."/>
            <person name="Wissotski M."/>
            <person name="Lopez G."/>
            <person name="Campos D."/>
            <person name="Braidotti M."/>
            <person name="Ashley E."/>
            <person name="Golser W."/>
            <person name="Kim H."/>
            <person name="Lee S."/>
            <person name="Lin J."/>
            <person name="Dujmic Z."/>
            <person name="Kim W."/>
            <person name="Talag J."/>
            <person name="Zuccolo A."/>
            <person name="Fan C."/>
            <person name="Sebastian A."/>
            <person name="Kramer M."/>
            <person name="Spiegel L."/>
            <person name="Nascimento L."/>
            <person name="Zutavern T."/>
            <person name="Miller B."/>
            <person name="Ambroise C."/>
            <person name="Muller S."/>
            <person name="Spooner W."/>
            <person name="Narechania A."/>
            <person name="Ren L."/>
            <person name="Wei S."/>
            <person name="Kumari S."/>
            <person name="Faga B."/>
            <person name="Levy M.J."/>
            <person name="McMahan L."/>
            <person name="Van Buren P."/>
            <person name="Vaughn M.W."/>
            <person name="Ying K."/>
            <person name="Yeh C.-T."/>
            <person name="Emrich S.J."/>
            <person name="Jia Y."/>
            <person name="Kalyanaraman A."/>
            <person name="Hsia A.-P."/>
            <person name="Barbazuk W.B."/>
            <person name="Baucom R.S."/>
            <person name="Brutnell T.P."/>
            <person name="Carpita N.C."/>
            <person name="Chaparro C."/>
            <person name="Chia J.-M."/>
            <person name="Deragon J.-M."/>
            <person name="Estill J.C."/>
            <person name="Fu Y."/>
            <person name="Jeddeloh J.A."/>
            <person name="Han Y."/>
            <person name="Lee H."/>
            <person name="Li P."/>
            <person name="Lisch D.R."/>
            <person name="Liu S."/>
            <person name="Liu Z."/>
            <person name="Nagel D.H."/>
            <person name="McCann M.C."/>
            <person name="SanMiguel P."/>
            <person name="Myers A.M."/>
            <person name="Nettleton D."/>
            <person name="Nguyen J."/>
            <person name="Penning B.W."/>
            <person name="Ponnala L."/>
            <person name="Schneider K.L."/>
            <person name="Schwartz D.C."/>
            <person name="Sharma A."/>
            <person name="Soderlund C."/>
            <person name="Springer N.M."/>
            <person name="Sun Q."/>
            <person name="Wang H."/>
            <person name="Waterman M."/>
            <person name="Westerman R."/>
            <person name="Wolfgruber T.K."/>
            <person name="Yang L."/>
            <person name="Yu Y."/>
            <person name="Zhang L."/>
            <person name="Zhou S."/>
            <person name="Zhu Q."/>
            <person name="Bennetzen J.L."/>
            <person name="Dawe R.K."/>
            <person name="Jiang J."/>
            <person name="Jiang N."/>
            <person name="Presting G.G."/>
            <person name="Wessler S.R."/>
            <person name="Aluru S."/>
            <person name="Martienssen R.A."/>
            <person name="Clifton S.W."/>
            <person name="McCombie W.R."/>
            <person name="Wing R.A."/>
            <person name="Wilson R.K."/>
        </authorList>
    </citation>
    <scope>NUCLEOTIDE SEQUENCE [LARGE SCALE GENOMIC DNA]</scope>
    <source>
        <strain evidence="3">cv. B73</strain>
    </source>
</reference>
<name>A0A804QNH6_MAIZE</name>
<dbReference type="Gramene" id="Zm00001eb344080_T001">
    <property type="protein sequence ID" value="Zm00001eb344080_P001"/>
    <property type="gene ID" value="Zm00001eb344080"/>
</dbReference>
<dbReference type="FunCoup" id="A0A804QNH6">
    <property type="interactions" value="5"/>
</dbReference>
<keyword evidence="3" id="KW-1185">Reference proteome</keyword>
<dbReference type="EnsemblPlants" id="Zm00001eb344080_T001">
    <property type="protein sequence ID" value="Zm00001eb344080_P001"/>
    <property type="gene ID" value="Zm00001eb344080"/>
</dbReference>
<reference evidence="2" key="2">
    <citation type="submission" date="2019-07" db="EMBL/GenBank/DDBJ databases">
        <authorList>
            <person name="Seetharam A."/>
            <person name="Woodhouse M."/>
            <person name="Cannon E."/>
        </authorList>
    </citation>
    <scope>NUCLEOTIDE SEQUENCE [LARGE SCALE GENOMIC DNA]</scope>
    <source>
        <strain evidence="2">cv. B73</strain>
    </source>
</reference>
<dbReference type="InParanoid" id="A0A804QNH6"/>
<proteinExistence type="predicted"/>
<sequence length="670" mass="70682">IIIRTTQTYRRFWFWFRCRCSDDKLGDGRVGGEYREKKVLLLRGEAVDELHRVAVNAVLPGAIGRRLDVAQCVPDGAVALEPAAEGDLPDAVAAADAALGLHVGELVPDGAAGGVAEAVERHPGRLHVGRAQLQVLLQLVDDGAPARVDAEVLERQLEVRDVGLRLGAEQLLGDERGEEEELLADGQHERAQRRDVGLERAARDGHQVLGQRHAGLALAVLLLVHAAEGPVVGALVRAHHVPEDVLGAAPVRAAVGQQHRRAAHAEQAVGDEHGLAVPEVPVLGDVLRADHHGVGGAVHLQHVARQVDGDDARAAPHPAEVEAADVPAEPVPVDDHGRQRRRRVEEAAVDDEHADVLGLDARGAEEGVERAEHDGLGLGAGVGHGGLGRERVHGLGDVRLLAEARALQDLALELQRVVGEAAEAGVAHELVEADPEVRGRAVAGEVHQVDGARAGERVDGGAEHEHGGEDQHGHEVVLEVEPELAQVVRVGAPGLQQDHGDQRQQRQRQQVGDEVVVPQLHVLEVHALEEVRQPPVGRRGGDSVHRSSARPPRSGSGVRVKGVDYWLNGSSLPGPVCGGGVAGIAVAVIAGGARRPGRAERIWRCGKWSRRPETGSNPAAGTGYCGEGEGDGDGDGINNGKGGARRGAGLGSCAPLVYFFLGFLQRHPAR</sequence>
<accession>A0A804QNH6</accession>
<feature type="compositionally biased region" description="Low complexity" evidence="1">
    <location>
        <begin position="549"/>
        <end position="559"/>
    </location>
</feature>
<evidence type="ECO:0000313" key="3">
    <source>
        <dbReference type="Proteomes" id="UP000007305"/>
    </source>
</evidence>
<evidence type="ECO:0000313" key="2">
    <source>
        <dbReference type="EnsemblPlants" id="Zm00001eb344080_P001"/>
    </source>
</evidence>
<dbReference type="Proteomes" id="UP000007305">
    <property type="component" value="Chromosome 8"/>
</dbReference>
<evidence type="ECO:0000256" key="1">
    <source>
        <dbReference type="SAM" id="MobiDB-lite"/>
    </source>
</evidence>
<dbReference type="AlphaFoldDB" id="A0A804QNH6"/>
<feature type="region of interest" description="Disordered" evidence="1">
    <location>
        <begin position="451"/>
        <end position="474"/>
    </location>
</feature>
<feature type="region of interest" description="Disordered" evidence="1">
    <location>
        <begin position="531"/>
        <end position="560"/>
    </location>
</feature>